<dbReference type="Gene3D" id="2.30.110.10">
    <property type="entry name" value="Electron Transport, Fmn-binding Protein, Chain A"/>
    <property type="match status" value="1"/>
</dbReference>
<name>A0ABW1DIV9_9DEIO</name>
<dbReference type="Pfam" id="PF01243">
    <property type="entry name" value="PNPOx_N"/>
    <property type="match status" value="1"/>
</dbReference>
<proteinExistence type="predicted"/>
<comment type="caution">
    <text evidence="2">The sequence shown here is derived from an EMBL/GenBank/DDBJ whole genome shotgun (WGS) entry which is preliminary data.</text>
</comment>
<dbReference type="InterPro" id="IPR011576">
    <property type="entry name" value="Pyridox_Oxase_N"/>
</dbReference>
<reference evidence="3" key="1">
    <citation type="journal article" date="2019" name="Int. J. Syst. Evol. Microbiol.">
        <title>The Global Catalogue of Microorganisms (GCM) 10K type strain sequencing project: providing services to taxonomists for standard genome sequencing and annotation.</title>
        <authorList>
            <consortium name="The Broad Institute Genomics Platform"/>
            <consortium name="The Broad Institute Genome Sequencing Center for Infectious Disease"/>
            <person name="Wu L."/>
            <person name="Ma J."/>
        </authorList>
    </citation>
    <scope>NUCLEOTIDE SEQUENCE [LARGE SCALE GENOMIC DNA]</scope>
    <source>
        <strain evidence="3">CGMCC 1.15053</strain>
    </source>
</reference>
<protein>
    <submittedName>
        <fullName evidence="2">MSMEG_1061 family FMN-dependent PPOX-type flavoprotein</fullName>
    </submittedName>
</protein>
<dbReference type="InterPro" id="IPR024029">
    <property type="entry name" value="Pyridox_Oxase_FMN-dep"/>
</dbReference>
<evidence type="ECO:0000313" key="3">
    <source>
        <dbReference type="Proteomes" id="UP001595979"/>
    </source>
</evidence>
<dbReference type="InterPro" id="IPR012349">
    <property type="entry name" value="Split_barrel_FMN-bd"/>
</dbReference>
<evidence type="ECO:0000259" key="1">
    <source>
        <dbReference type="Pfam" id="PF01243"/>
    </source>
</evidence>
<dbReference type="EMBL" id="JBHSOH010000006">
    <property type="protein sequence ID" value="MFC5848190.1"/>
    <property type="molecule type" value="Genomic_DNA"/>
</dbReference>
<accession>A0ABW1DIV9</accession>
<organism evidence="2 3">
    <name type="scientific">Deinococcus petrolearius</name>
    <dbReference type="NCBI Taxonomy" id="1751295"/>
    <lineage>
        <taxon>Bacteria</taxon>
        <taxon>Thermotogati</taxon>
        <taxon>Deinococcota</taxon>
        <taxon>Deinococci</taxon>
        <taxon>Deinococcales</taxon>
        <taxon>Deinococcaceae</taxon>
        <taxon>Deinococcus</taxon>
    </lineage>
</organism>
<dbReference type="NCBIfam" id="TIGR04025">
    <property type="entry name" value="PPOX_FMN_DR2398"/>
    <property type="match status" value="1"/>
</dbReference>
<dbReference type="PANTHER" id="PTHR42815">
    <property type="entry name" value="FAD-BINDING, PUTATIVE (AFU_ORTHOLOGUE AFUA_6G07600)-RELATED"/>
    <property type="match status" value="1"/>
</dbReference>
<dbReference type="Proteomes" id="UP001595979">
    <property type="component" value="Unassembled WGS sequence"/>
</dbReference>
<dbReference type="SUPFAM" id="SSF50475">
    <property type="entry name" value="FMN-binding split barrel"/>
    <property type="match status" value="1"/>
</dbReference>
<sequence>MNAATDPHAVLSLDALEATYPQPGRGVQLKVMDHLDAGLATTLALSPLCFLATGDAQGQLDCSPRGDAEGCVTLLDPYTLLLADRPGNNRLDSLRNIVQNPEVGLIFLLPGVDEVIRVNGRAHVTTDPGLMARLVLNGKPPRAVIVVKVREAFMHCPRALKVAGLWDAGRHLSAGQRPDFAAMFVEHVRVNSGG</sequence>
<gene>
    <name evidence="2" type="ORF">ACFPQ6_07680</name>
</gene>
<dbReference type="PANTHER" id="PTHR42815:SF2">
    <property type="entry name" value="FAD-BINDING, PUTATIVE (AFU_ORTHOLOGUE AFUA_6G07600)-RELATED"/>
    <property type="match status" value="1"/>
</dbReference>
<evidence type="ECO:0000313" key="2">
    <source>
        <dbReference type="EMBL" id="MFC5848190.1"/>
    </source>
</evidence>
<keyword evidence="3" id="KW-1185">Reference proteome</keyword>
<feature type="domain" description="Pyridoxamine 5'-phosphate oxidase N-terminal" evidence="1">
    <location>
        <begin position="40"/>
        <end position="156"/>
    </location>
</feature>
<dbReference type="RefSeq" id="WP_380047992.1">
    <property type="nucleotide sequence ID" value="NZ_JBHSOH010000006.1"/>
</dbReference>